<dbReference type="GO" id="GO:0046872">
    <property type="term" value="F:metal ion binding"/>
    <property type="evidence" value="ECO:0007669"/>
    <property type="project" value="UniProtKB-KW"/>
</dbReference>
<keyword evidence="1" id="KW-0479">Metal-binding</keyword>
<feature type="region of interest" description="Disordered" evidence="3">
    <location>
        <begin position="242"/>
        <end position="273"/>
    </location>
</feature>
<dbReference type="AlphaFoldDB" id="A0A4E0RI15"/>
<feature type="compositionally biased region" description="Polar residues" evidence="3">
    <location>
        <begin position="324"/>
        <end position="334"/>
    </location>
</feature>
<keyword evidence="6" id="KW-1185">Reference proteome</keyword>
<dbReference type="Gene3D" id="2.170.150.20">
    <property type="entry name" value="Peptide methionine sulfoxide reductase"/>
    <property type="match status" value="1"/>
</dbReference>
<evidence type="ECO:0000259" key="4">
    <source>
        <dbReference type="PROSITE" id="PS51788"/>
    </source>
</evidence>
<evidence type="ECO:0000313" key="6">
    <source>
        <dbReference type="Proteomes" id="UP000230066"/>
    </source>
</evidence>
<reference evidence="5" key="1">
    <citation type="submission" date="2019-03" db="EMBL/GenBank/DDBJ databases">
        <title>Improved annotation for the trematode Fasciola hepatica.</title>
        <authorList>
            <person name="Choi Y.-J."/>
            <person name="Martin J."/>
            <person name="Mitreva M."/>
        </authorList>
    </citation>
    <scope>NUCLEOTIDE SEQUENCE [LARGE SCALE GENOMIC DNA]</scope>
</reference>
<feature type="compositionally biased region" description="Low complexity" evidence="3">
    <location>
        <begin position="351"/>
        <end position="363"/>
    </location>
</feature>
<dbReference type="InterPro" id="IPR034750">
    <property type="entry name" value="CULT"/>
</dbReference>
<comment type="caution">
    <text evidence="5">The sequence shown here is derived from an EMBL/GenBank/DDBJ whole genome shotgun (WGS) entry which is preliminary data.</text>
</comment>
<proteinExistence type="predicted"/>
<dbReference type="InterPro" id="IPR004910">
    <property type="entry name" value="Yippee/Mis18/Cereblon"/>
</dbReference>
<dbReference type="Proteomes" id="UP000230066">
    <property type="component" value="Unassembled WGS sequence"/>
</dbReference>
<feature type="region of interest" description="Disordered" evidence="3">
    <location>
        <begin position="324"/>
        <end position="380"/>
    </location>
</feature>
<feature type="domain" description="CULT" evidence="4">
    <location>
        <begin position="513"/>
        <end position="622"/>
    </location>
</feature>
<dbReference type="Pfam" id="PF03226">
    <property type="entry name" value="Yippee-Mis18"/>
    <property type="match status" value="1"/>
</dbReference>
<gene>
    <name evidence="5" type="ORF">D915_008164</name>
</gene>
<evidence type="ECO:0000313" key="5">
    <source>
        <dbReference type="EMBL" id="THD21178.1"/>
    </source>
</evidence>
<evidence type="ECO:0000256" key="1">
    <source>
        <dbReference type="ARBA" id="ARBA00022723"/>
    </source>
</evidence>
<evidence type="ECO:0000256" key="3">
    <source>
        <dbReference type="SAM" id="MobiDB-lite"/>
    </source>
</evidence>
<dbReference type="CDD" id="cd15777">
    <property type="entry name" value="CRBN_C_like"/>
    <property type="match status" value="1"/>
</dbReference>
<dbReference type="Gene3D" id="1.20.58.1480">
    <property type="match status" value="1"/>
</dbReference>
<dbReference type="PROSITE" id="PS51788">
    <property type="entry name" value="CULT"/>
    <property type="match status" value="1"/>
</dbReference>
<name>A0A4E0RI15_FASHE</name>
<evidence type="ECO:0000256" key="2">
    <source>
        <dbReference type="ARBA" id="ARBA00022833"/>
    </source>
</evidence>
<dbReference type="Gene3D" id="2.30.130.40">
    <property type="entry name" value="LON domain-like"/>
    <property type="match status" value="1"/>
</dbReference>
<dbReference type="EMBL" id="JXXN02003782">
    <property type="protein sequence ID" value="THD21178.1"/>
    <property type="molecule type" value="Genomic_DNA"/>
</dbReference>
<protein>
    <submittedName>
        <fullName evidence="5">Cereblon</fullName>
    </submittedName>
</protein>
<keyword evidence="2" id="KW-0862">Zinc</keyword>
<dbReference type="FunFam" id="2.170.150.20:FF:000007">
    <property type="entry name" value="Protein cereblon"/>
    <property type="match status" value="1"/>
</dbReference>
<accession>A0A4E0RI15</accession>
<dbReference type="InterPro" id="IPR046336">
    <property type="entry name" value="Lon_prtase_N_sf"/>
</dbReference>
<organism evidence="5 6">
    <name type="scientific">Fasciola hepatica</name>
    <name type="common">Liver fluke</name>
    <dbReference type="NCBI Taxonomy" id="6192"/>
    <lineage>
        <taxon>Eukaryota</taxon>
        <taxon>Metazoa</taxon>
        <taxon>Spiralia</taxon>
        <taxon>Lophotrochozoa</taxon>
        <taxon>Platyhelminthes</taxon>
        <taxon>Trematoda</taxon>
        <taxon>Digenea</taxon>
        <taxon>Plagiorchiida</taxon>
        <taxon>Echinostomata</taxon>
        <taxon>Echinostomatoidea</taxon>
        <taxon>Fasciolidae</taxon>
        <taxon>Fasciola</taxon>
    </lineage>
</organism>
<sequence>MWSGGLDGQSPSPLSLPVSQVPAGEEVYECDINFDRALPGLHKVGFPPCSLILVQYLGDDFVEVTGRTHLEAGTEIQMFAFYRSGVILVPGQSLPLIPYGPFESNLLQKINREKLPLIFLPGCFDHYTALDDLIDCVGTTADLVAIRIPDDEEYGTIHAIFVGRQRIRIAKVARDDNYPLVCHGTILPETSTNHSMATHSLGWGLLPRSWCRFGLDPPATKQKLPEAEHIPPVSAVTRIRRLAHRRSRHSQSSSSSSQPPLPSTNPVSLVPPGNPLSIFDSRLSTWRHFGPLNSGSVSPLPTSGVSPRLDHFIDDTIARASDSVVMSHTSTPDLSPSAGAPSRPITDRASESGSDSTTDSRSSYHTPTGECPSEALESAPSQPDIIVEDVELIMDRAVDRDGRPFRYRIQQPCHPRLLARRDMLAAAAQCFASLPFWVYRQYDLNYLVTAIQAELFSWNDTWHVDRFRPELAVPFSYWLVQNLPMPGQLKAYILGIDHVVQRLRALLDVIRRSAACVCGLCDANITSNRYIICLAQEGSFQTYVNAAGVLHDVVTVSQITQSSVTLVGSPSEEYSWFPGYAWTIANCAGCSRHLGWLFTAVKEDLRPRRFWGIRRDSIVPGLINSSDWRPCV</sequence>